<feature type="active site" description="Proton donor" evidence="14">
    <location>
        <position position="251"/>
    </location>
</feature>
<organism evidence="21 23">
    <name type="scientific">Schizosaccharomyces japonicus (strain yFS275 / FY16936)</name>
    <name type="common">Fission yeast</name>
    <dbReference type="NCBI Taxonomy" id="402676"/>
    <lineage>
        <taxon>Eukaryota</taxon>
        <taxon>Fungi</taxon>
        <taxon>Dikarya</taxon>
        <taxon>Ascomycota</taxon>
        <taxon>Taphrinomycotina</taxon>
        <taxon>Schizosaccharomycetes</taxon>
        <taxon>Schizosaccharomycetales</taxon>
        <taxon>Schizosaccharomycetaceae</taxon>
        <taxon>Schizosaccharomyces</taxon>
    </lineage>
</organism>
<dbReference type="Pfam" id="PF00128">
    <property type="entry name" value="Alpha-amylase"/>
    <property type="match status" value="1"/>
</dbReference>
<evidence type="ECO:0000256" key="9">
    <source>
        <dbReference type="ARBA" id="ARBA00023157"/>
    </source>
</evidence>
<dbReference type="GO" id="GO:0004556">
    <property type="term" value="F:alpha-amylase activity"/>
    <property type="evidence" value="ECO:0007669"/>
    <property type="project" value="UniProtKB-EC"/>
</dbReference>
<sequence>MSFFSHCLIILLLVSIAFAHSLDEWRTRSVYQIVTDRFALDDDMKERIICDPIRSIYCGGTWNATKKHLDYIQELGFDAVWISPVFANIDGNDNIGEAYHGYWTKNIYQLNAHFGTEEDLLSLIDELHRRDMWIMMDIAINSMAVAGPITPHSFKEHVPFNNPSYYHPLCWVDYELLDIKNLQDCWLGDERIALADVDTENPVVVEKLERWIKDFVEEFHVDALRLDAVKHAPNEFWKKIAASAGVFTIGEYFTGSPKEACEYQKSGMDSFLNFPLYWPISWAFNRTGMEFDALKYAIDQERGNCSDVTVLGTFISNHDLPRIAHNNTDQARVMGAITFNFMFDGIPFVYYGTEQNLHSYHDPFNREPLWEYGYDTKNPYYSLIRTMNNFRKQVIKDDSEYVKRISHILKTKRKYMVFQKGDVITVTGNWGVHSPEGLTIQFMPDNFRQGTELIDIISREKFKVNARNTLLVPIKNGFPRVLYPANKFKESLPQVNCTLLPEVKFVPSVTVTTHYVKPPTTMPEGYPKGHHPSIYAIAVERSGQSFSLPPAQILIQFVLILFLAQLVAFVTLVL</sequence>
<dbReference type="InterPro" id="IPR013780">
    <property type="entry name" value="Glyco_hydro_b"/>
</dbReference>
<dbReference type="InterPro" id="IPR013777">
    <property type="entry name" value="A-amylase-like"/>
</dbReference>
<evidence type="ECO:0000256" key="4">
    <source>
        <dbReference type="ARBA" id="ARBA00012595"/>
    </source>
</evidence>
<dbReference type="RefSeq" id="XP_002172299.2">
    <property type="nucleotide sequence ID" value="XM_002172263.2"/>
</dbReference>
<evidence type="ECO:0000256" key="18">
    <source>
        <dbReference type="SAM" id="Phobius"/>
    </source>
</evidence>
<dbReference type="VEuPathDB" id="FungiDB:SJAG_01029"/>
<feature type="chain" id="PRO_5002847292" description="alpha-amylase" evidence="19">
    <location>
        <begin position="20"/>
        <end position="574"/>
    </location>
</feature>
<evidence type="ECO:0000259" key="20">
    <source>
        <dbReference type="SMART" id="SM00642"/>
    </source>
</evidence>
<dbReference type="HOGENOM" id="CLU_006462_7_2_1"/>
<feature type="binding site" evidence="17">
    <location>
        <position position="255"/>
    </location>
    <ligand>
        <name>substrate</name>
    </ligand>
</feature>
<dbReference type="STRING" id="402676.B6JXA5"/>
<keyword evidence="5" id="KW-0479">Metal-binding</keyword>
<dbReference type="InterPro" id="IPR006047">
    <property type="entry name" value="GH13_cat_dom"/>
</dbReference>
<dbReference type="OMA" id="HGYWIAD"/>
<dbReference type="JaponicusDB" id="SJAG_01029">
    <property type="gene designation" value="aah2"/>
</dbReference>
<dbReference type="Proteomes" id="UP000001744">
    <property type="component" value="Unassembled WGS sequence"/>
</dbReference>
<evidence type="ECO:0000256" key="11">
    <source>
        <dbReference type="ARBA" id="ARBA00023277"/>
    </source>
</evidence>
<comment type="cofactor">
    <cofactor evidence="2">
        <name>Ca(2+)</name>
        <dbReference type="ChEBI" id="CHEBI:29108"/>
    </cofactor>
</comment>
<evidence type="ECO:0000256" key="3">
    <source>
        <dbReference type="ARBA" id="ARBA00008061"/>
    </source>
</evidence>
<evidence type="ECO:0000256" key="12">
    <source>
        <dbReference type="ARBA" id="ARBA00023295"/>
    </source>
</evidence>
<dbReference type="SUPFAM" id="SSF51011">
    <property type="entry name" value="Glycosyl hydrolase domain"/>
    <property type="match status" value="1"/>
</dbReference>
<dbReference type="Gene3D" id="2.60.40.1180">
    <property type="entry name" value="Golgi alpha-mannosidase II"/>
    <property type="match status" value="1"/>
</dbReference>
<evidence type="ECO:0000256" key="5">
    <source>
        <dbReference type="ARBA" id="ARBA00022723"/>
    </source>
</evidence>
<feature type="domain" description="Glycosyl hydrolase family 13 catalytic" evidence="20">
    <location>
        <begin position="32"/>
        <end position="391"/>
    </location>
</feature>
<evidence type="ECO:0000256" key="7">
    <source>
        <dbReference type="ARBA" id="ARBA00022801"/>
    </source>
</evidence>
<evidence type="ECO:0000256" key="17">
    <source>
        <dbReference type="PIRSR" id="PIRSR001024-5"/>
    </source>
</evidence>
<feature type="site" description="Transition state stabilizer" evidence="15">
    <location>
        <position position="319"/>
    </location>
</feature>
<feature type="binding site" evidence="17">
    <location>
        <position position="319"/>
    </location>
    <ligand>
        <name>substrate</name>
    </ligand>
</feature>
<keyword evidence="9 16" id="KW-1015">Disulfide bond</keyword>
<feature type="transmembrane region" description="Helical" evidence="18">
    <location>
        <begin position="553"/>
        <end position="573"/>
    </location>
</feature>
<feature type="binding site" evidence="17">
    <location>
        <position position="225"/>
    </location>
    <ligand>
        <name>substrate</name>
    </ligand>
</feature>
<evidence type="ECO:0000313" key="23">
    <source>
        <dbReference type="Proteomes" id="UP000001744"/>
    </source>
</evidence>
<dbReference type="EMBL" id="KE651166">
    <property type="protein sequence ID" value="EEB06006.2"/>
    <property type="molecule type" value="Genomic_DNA"/>
</dbReference>
<evidence type="ECO:0000313" key="21">
    <source>
        <dbReference type="EMBL" id="EEB06006.2"/>
    </source>
</evidence>
<dbReference type="EC" id="3.2.1.1" evidence="4"/>
<keyword evidence="18" id="KW-1133">Transmembrane helix</keyword>
<keyword evidence="6 19" id="KW-0732">Signal</keyword>
<evidence type="ECO:0000256" key="19">
    <source>
        <dbReference type="SAM" id="SignalP"/>
    </source>
</evidence>
<dbReference type="GO" id="GO:0005509">
    <property type="term" value="F:calcium ion binding"/>
    <property type="evidence" value="ECO:0007669"/>
    <property type="project" value="InterPro"/>
</dbReference>
<keyword evidence="7" id="KW-0378">Hydrolase</keyword>
<dbReference type="PANTHER" id="PTHR10357:SF227">
    <property type="entry name" value="ALPHA-AMYLASE 2"/>
    <property type="match status" value="1"/>
</dbReference>
<reference evidence="21 23" key="1">
    <citation type="journal article" date="2011" name="Science">
        <title>Comparative functional genomics of the fission yeasts.</title>
        <authorList>
            <person name="Rhind N."/>
            <person name="Chen Z."/>
            <person name="Yassour M."/>
            <person name="Thompson D.A."/>
            <person name="Haas B.J."/>
            <person name="Habib N."/>
            <person name="Wapinski I."/>
            <person name="Roy S."/>
            <person name="Lin M.F."/>
            <person name="Heiman D.I."/>
            <person name="Young S.K."/>
            <person name="Furuya K."/>
            <person name="Guo Y."/>
            <person name="Pidoux A."/>
            <person name="Chen H.M."/>
            <person name="Robbertse B."/>
            <person name="Goldberg J.M."/>
            <person name="Aoki K."/>
            <person name="Bayne E.H."/>
            <person name="Berlin A.M."/>
            <person name="Desjardins C.A."/>
            <person name="Dobbs E."/>
            <person name="Dukaj L."/>
            <person name="Fan L."/>
            <person name="FitzGerald M.G."/>
            <person name="French C."/>
            <person name="Gujja S."/>
            <person name="Hansen K."/>
            <person name="Keifenheim D."/>
            <person name="Levin J.Z."/>
            <person name="Mosher R.A."/>
            <person name="Mueller C.A."/>
            <person name="Pfiffner J."/>
            <person name="Priest M."/>
            <person name="Russ C."/>
            <person name="Smialowska A."/>
            <person name="Swoboda P."/>
            <person name="Sykes S.M."/>
            <person name="Vaughn M."/>
            <person name="Vengrova S."/>
            <person name="Yoder R."/>
            <person name="Zeng Q."/>
            <person name="Allshire R."/>
            <person name="Baulcombe D."/>
            <person name="Birren B.W."/>
            <person name="Brown W."/>
            <person name="Ekwall K."/>
            <person name="Kellis M."/>
            <person name="Leatherwood J."/>
            <person name="Levin H."/>
            <person name="Margalit H."/>
            <person name="Martienssen R."/>
            <person name="Nieduszynski C.A."/>
            <person name="Spatafora J.W."/>
            <person name="Friedman N."/>
            <person name="Dalgaard J.Z."/>
            <person name="Baumann P."/>
            <person name="Niki H."/>
            <person name="Regev A."/>
            <person name="Nusbaum C."/>
        </authorList>
    </citation>
    <scope>NUCLEOTIDE SEQUENCE [LARGE SCALE GENOMIC DNA]</scope>
    <source>
        <strain evidence="23">yFS275 / FY16936</strain>
    </source>
</reference>
<accession>B6JXA5</accession>
<dbReference type="Pfam" id="PF09260">
    <property type="entry name" value="A_amylase_dom_C"/>
    <property type="match status" value="1"/>
</dbReference>
<keyword evidence="11" id="KW-0119">Carbohydrate metabolism</keyword>
<keyword evidence="23" id="KW-1185">Reference proteome</keyword>
<dbReference type="GO" id="GO:0009986">
    <property type="term" value="C:cell surface"/>
    <property type="evidence" value="ECO:0007669"/>
    <property type="project" value="UniProtKB-ARBA"/>
</dbReference>
<name>B6JXA5_SCHJY</name>
<feature type="disulfide bond" evidence="16">
    <location>
        <begin position="170"/>
        <end position="185"/>
    </location>
</feature>
<evidence type="ECO:0000256" key="16">
    <source>
        <dbReference type="PIRSR" id="PIRSR001024-4"/>
    </source>
</evidence>
<evidence type="ECO:0000256" key="2">
    <source>
        <dbReference type="ARBA" id="ARBA00001913"/>
    </source>
</evidence>
<evidence type="ECO:0000256" key="1">
    <source>
        <dbReference type="ARBA" id="ARBA00000548"/>
    </source>
</evidence>
<keyword evidence="12" id="KW-0326">Glycosidase</keyword>
<evidence type="ECO:0000256" key="10">
    <source>
        <dbReference type="ARBA" id="ARBA00023180"/>
    </source>
</evidence>
<keyword evidence="8" id="KW-0106">Calcium</keyword>
<feature type="signal peptide" evidence="19">
    <location>
        <begin position="1"/>
        <end position="19"/>
    </location>
</feature>
<dbReference type="Gene3D" id="3.20.20.80">
    <property type="entry name" value="Glycosidases"/>
    <property type="match status" value="1"/>
</dbReference>
<evidence type="ECO:0000313" key="22">
    <source>
        <dbReference type="JaponicusDB" id="SJAG_01029"/>
    </source>
</evidence>
<dbReference type="SMART" id="SM00642">
    <property type="entry name" value="Aamy"/>
    <property type="match status" value="1"/>
</dbReference>
<feature type="disulfide bond" evidence="16">
    <location>
        <begin position="50"/>
        <end position="58"/>
    </location>
</feature>
<protein>
    <recommendedName>
        <fullName evidence="4">alpha-amylase</fullName>
        <ecNumber evidence="4">3.2.1.1</ecNumber>
    </recommendedName>
    <alternativeName>
        <fullName evidence="13">1,4-alpha-D-glucan glucanohydrolase</fullName>
    </alternativeName>
</protein>
<dbReference type="AlphaFoldDB" id="B6JXA5"/>
<feature type="active site" description="Nucleophile" evidence="14">
    <location>
        <position position="227"/>
    </location>
</feature>
<comment type="catalytic activity">
    <reaction evidence="1">
        <text>Endohydrolysis of (1-&gt;4)-alpha-D-glucosidic linkages in polysaccharides containing three or more (1-&gt;4)-alpha-linked D-glucose units.</text>
        <dbReference type="EC" id="3.2.1.1"/>
    </reaction>
</comment>
<feature type="binding site" evidence="17">
    <location>
        <position position="366"/>
    </location>
    <ligand>
        <name>substrate</name>
    </ligand>
</feature>
<keyword evidence="18" id="KW-0812">Transmembrane</keyword>
<dbReference type="eggNOG" id="KOG0471">
    <property type="taxonomic scope" value="Eukaryota"/>
</dbReference>
<dbReference type="PIRSF" id="PIRSF001024">
    <property type="entry name" value="Alph-amyl_fung"/>
    <property type="match status" value="1"/>
</dbReference>
<dbReference type="GO" id="GO:0016052">
    <property type="term" value="P:carbohydrate catabolic process"/>
    <property type="evidence" value="ECO:0007669"/>
    <property type="project" value="InterPro"/>
</dbReference>
<dbReference type="FunFam" id="3.20.20.80:FF:000120">
    <property type="entry name" value="Alpha-amylase A"/>
    <property type="match status" value="1"/>
</dbReference>
<evidence type="ECO:0000256" key="6">
    <source>
        <dbReference type="ARBA" id="ARBA00022729"/>
    </source>
</evidence>
<dbReference type="CDD" id="cd11319">
    <property type="entry name" value="AmyAc_euk_AmyA"/>
    <property type="match status" value="1"/>
</dbReference>
<dbReference type="GeneID" id="7048276"/>
<dbReference type="PANTHER" id="PTHR10357">
    <property type="entry name" value="ALPHA-AMYLASE FAMILY MEMBER"/>
    <property type="match status" value="1"/>
</dbReference>
<dbReference type="InterPro" id="IPR015340">
    <property type="entry name" value="A_amylase_C_dom"/>
</dbReference>
<dbReference type="InterPro" id="IPR017853">
    <property type="entry name" value="GH"/>
</dbReference>
<gene>
    <name evidence="22" type="primary">aah2</name>
    <name evidence="21" type="ORF">SJAG_01029</name>
</gene>
<evidence type="ECO:0000256" key="13">
    <source>
        <dbReference type="ARBA" id="ARBA00030238"/>
    </source>
</evidence>
<evidence type="ECO:0000256" key="15">
    <source>
        <dbReference type="PIRSR" id="PIRSR001024-2"/>
    </source>
</evidence>
<dbReference type="OrthoDB" id="204980at2759"/>
<dbReference type="SUPFAM" id="SSF51445">
    <property type="entry name" value="(Trans)glycosidases"/>
    <property type="match status" value="1"/>
</dbReference>
<comment type="similarity">
    <text evidence="3">Belongs to the glycosyl hydrolase 13 family.</text>
</comment>
<feature type="binding site" evidence="17">
    <location>
        <position position="103"/>
    </location>
    <ligand>
        <name>substrate</name>
    </ligand>
</feature>
<evidence type="ECO:0000256" key="14">
    <source>
        <dbReference type="PIRSR" id="PIRSR001024-1"/>
    </source>
</evidence>
<feature type="disulfide bond" evidence="16">
    <location>
        <begin position="261"/>
        <end position="305"/>
    </location>
</feature>
<evidence type="ECO:0000256" key="8">
    <source>
        <dbReference type="ARBA" id="ARBA00022837"/>
    </source>
</evidence>
<keyword evidence="10" id="KW-0325">Glycoprotein</keyword>
<keyword evidence="18" id="KW-0472">Membrane</keyword>
<proteinExistence type="inferred from homology"/>